<keyword evidence="5" id="KW-0175">Coiled coil</keyword>
<dbReference type="InterPro" id="IPR036607">
    <property type="entry name" value="PRKCSH"/>
</dbReference>
<dbReference type="Gene3D" id="2.70.130.10">
    <property type="entry name" value="Mannose-6-phosphate receptor binding domain"/>
    <property type="match status" value="1"/>
</dbReference>
<sequence length="587" mass="66353">MHLTYYGAIAILTALARCSLGDNAIPRGVSPQDAEKYVPNEQGKWACLGNPEIILDWNQVNDDFCDCPDGSDEPGSSACPNGKFWCNNEGHRGQFIDSSLVGDGVCDYDVCCDGSDEYGVKECKNMCQEIHDQEEAERKQNAAERKIAIDKTEKILRAAKRLRGKLEEELKVSEALLGFHERELERFRKIAQEKQEKTFGTELTALKQKSDETRAKIYDHFNAMTLGNKNLQTVKSILDELLETFNENLNDAAVKKTVEDFENHLKIHKRSYTNAFDFDKVQREVFDKFSGTVQDVTESHDWINSQIKTAIDKFSGVNSKLGELESYLQYLSENYNPNFNDPNVKKAVSAYQDYISNKESITIKEDILETIADSLSFVKDAVIKIKEKATVKKTDEKDIKAPVGSTSGKSIIETLKSKAHFMINDFLGIAPPKRIKMPEPENEEENDKVIAEFETERAKEEKAINSIKDSLAKNFGPGDLFRPMEGVTAKAKIGEYDYELEFINEVRQKGNGNNALIGVFDRVEQVEDENEEAVIAYYENGAKCWNGPKRRAVIKMTCGAEHELLGVSEPEKCEYHFRMKSPLGCRI</sequence>
<dbReference type="PhylomeDB" id="A0A061AGA0"/>
<dbReference type="PROSITE" id="PS51914">
    <property type="entry name" value="MRH"/>
    <property type="match status" value="1"/>
</dbReference>
<dbReference type="VEuPathDB" id="FungiDB:BON22_0713"/>
<reference evidence="8" key="1">
    <citation type="journal article" date="2014" name="Genome Announc.">
        <title>Genome sequence of the yeast Cyberlindnera fabianii (Hansenula fabianii).</title>
        <authorList>
            <person name="Freel K.C."/>
            <person name="Sarilar V."/>
            <person name="Neuveglise C."/>
            <person name="Devillers H."/>
            <person name="Friedrich A."/>
            <person name="Schacherer J."/>
        </authorList>
    </citation>
    <scope>NUCLEOTIDE SEQUENCE</scope>
    <source>
        <strain evidence="8">YJS4271</strain>
    </source>
</reference>
<keyword evidence="4" id="KW-1015">Disulfide bond</keyword>
<feature type="signal peptide" evidence="6">
    <location>
        <begin position="1"/>
        <end position="21"/>
    </location>
</feature>
<evidence type="ECO:0000259" key="7">
    <source>
        <dbReference type="PROSITE" id="PS51914"/>
    </source>
</evidence>
<dbReference type="SUPFAM" id="SSF50911">
    <property type="entry name" value="Mannose 6-phosphate receptor domain"/>
    <property type="match status" value="1"/>
</dbReference>
<dbReference type="InterPro" id="IPR039794">
    <property type="entry name" value="Gtb1-like"/>
</dbReference>
<evidence type="ECO:0000256" key="6">
    <source>
        <dbReference type="SAM" id="SignalP"/>
    </source>
</evidence>
<dbReference type="InterPro" id="IPR028146">
    <property type="entry name" value="PRKCSH_N"/>
</dbReference>
<evidence type="ECO:0000256" key="5">
    <source>
        <dbReference type="SAM" id="Coils"/>
    </source>
</evidence>
<dbReference type="EMBL" id="LK052886">
    <property type="protein sequence ID" value="CDR36598.1"/>
    <property type="molecule type" value="Genomic_DNA"/>
</dbReference>
<dbReference type="Pfam" id="PF12999">
    <property type="entry name" value="PRKCSH-like"/>
    <property type="match status" value="1"/>
</dbReference>
<dbReference type="InterPro" id="IPR044865">
    <property type="entry name" value="MRH_dom"/>
</dbReference>
<dbReference type="AlphaFoldDB" id="A0A061AGA0"/>
<organism evidence="8">
    <name type="scientific">Cyberlindnera fabianii</name>
    <name type="common">Yeast</name>
    <name type="synonym">Hansenula fabianii</name>
    <dbReference type="NCBI Taxonomy" id="36022"/>
    <lineage>
        <taxon>Eukaryota</taxon>
        <taxon>Fungi</taxon>
        <taxon>Dikarya</taxon>
        <taxon>Ascomycota</taxon>
        <taxon>Saccharomycotina</taxon>
        <taxon>Saccharomycetes</taxon>
        <taxon>Phaffomycetales</taxon>
        <taxon>Phaffomycetaceae</taxon>
        <taxon>Cyberlindnera</taxon>
    </lineage>
</organism>
<dbReference type="GO" id="GO:0017177">
    <property type="term" value="C:glucosidase II complex"/>
    <property type="evidence" value="ECO:0007669"/>
    <property type="project" value="TreeGrafter"/>
</dbReference>
<feature type="chain" id="PRO_5001593751" description="Glucosidase 2 subunit beta" evidence="6">
    <location>
        <begin position="22"/>
        <end position="587"/>
    </location>
</feature>
<evidence type="ECO:0000256" key="1">
    <source>
        <dbReference type="ARBA" id="ARBA00022387"/>
    </source>
</evidence>
<keyword evidence="2 6" id="KW-0732">Signal</keyword>
<dbReference type="PANTHER" id="PTHR12630:SF1">
    <property type="entry name" value="GLUCOSIDASE 2 SUBUNIT BETA"/>
    <property type="match status" value="1"/>
</dbReference>
<dbReference type="OrthoDB" id="28322at2759"/>
<dbReference type="InterPro" id="IPR009011">
    <property type="entry name" value="Man6P_isomerase_rcpt-bd_dom_sf"/>
</dbReference>
<dbReference type="Pfam" id="PF13015">
    <property type="entry name" value="PRKCSH_1"/>
    <property type="match status" value="1"/>
</dbReference>
<evidence type="ECO:0000313" key="8">
    <source>
        <dbReference type="EMBL" id="CDR36598.1"/>
    </source>
</evidence>
<evidence type="ECO:0000256" key="3">
    <source>
        <dbReference type="ARBA" id="ARBA00022824"/>
    </source>
</evidence>
<dbReference type="PANTHER" id="PTHR12630">
    <property type="entry name" value="N-LINKED OLIGOSACCHARIDE PROCESSING"/>
    <property type="match status" value="1"/>
</dbReference>
<name>A0A061AGA0_CYBFA</name>
<protein>
    <recommendedName>
        <fullName evidence="1">Glucosidase 2 subunit beta</fullName>
    </recommendedName>
</protein>
<feature type="domain" description="MRH" evidence="7">
    <location>
        <begin position="465"/>
        <end position="587"/>
    </location>
</feature>
<evidence type="ECO:0000256" key="4">
    <source>
        <dbReference type="ARBA" id="ARBA00023157"/>
    </source>
</evidence>
<dbReference type="GO" id="GO:0006491">
    <property type="term" value="P:N-glycan processing"/>
    <property type="evidence" value="ECO:0007669"/>
    <property type="project" value="TreeGrafter"/>
</dbReference>
<accession>A0A061AGA0</accession>
<feature type="coiled-coil region" evidence="5">
    <location>
        <begin position="133"/>
        <end position="197"/>
    </location>
</feature>
<evidence type="ECO:0000256" key="2">
    <source>
        <dbReference type="ARBA" id="ARBA00022729"/>
    </source>
</evidence>
<proteinExistence type="predicted"/>
<gene>
    <name evidence="8" type="ORF">CYFA0S_01e02872g</name>
</gene>
<keyword evidence="3" id="KW-0256">Endoplasmic reticulum</keyword>